<sequence length="233" mass="25334">MSRRRSARLSALSSITSEAPSESAPASPEAKSAKTILNKVSAIQYQYPAIIDPDTNKSSSSESGDDTGSGRSTPTGTESPKNTASGQKAPANPERRERYQVLILPPQDIEALSEDSDCTTYTTASQQLIMWAAHLWYQKHASVSLPPVIIKRDYNREECKNGCVGVFHCWGCNKGWIAAHAWVDVYCDSGCMTCPEVSGVDAPTTIPRFISGGSPTDRGHCYECAKKEKEEIL</sequence>
<dbReference type="Proteomes" id="UP001152300">
    <property type="component" value="Unassembled WGS sequence"/>
</dbReference>
<feature type="region of interest" description="Disordered" evidence="1">
    <location>
        <begin position="48"/>
        <end position="96"/>
    </location>
</feature>
<organism evidence="2 3">
    <name type="scientific">Sclerotinia nivalis</name>
    <dbReference type="NCBI Taxonomy" id="352851"/>
    <lineage>
        <taxon>Eukaryota</taxon>
        <taxon>Fungi</taxon>
        <taxon>Dikarya</taxon>
        <taxon>Ascomycota</taxon>
        <taxon>Pezizomycotina</taxon>
        <taxon>Leotiomycetes</taxon>
        <taxon>Helotiales</taxon>
        <taxon>Sclerotiniaceae</taxon>
        <taxon>Sclerotinia</taxon>
    </lineage>
</organism>
<evidence type="ECO:0000256" key="1">
    <source>
        <dbReference type="SAM" id="MobiDB-lite"/>
    </source>
</evidence>
<name>A0A9X0AK77_9HELO</name>
<dbReference type="EMBL" id="JAPEIS010000007">
    <property type="protein sequence ID" value="KAJ8064312.1"/>
    <property type="molecule type" value="Genomic_DNA"/>
</dbReference>
<evidence type="ECO:0000313" key="2">
    <source>
        <dbReference type="EMBL" id="KAJ8064312.1"/>
    </source>
</evidence>
<proteinExistence type="predicted"/>
<gene>
    <name evidence="2" type="ORF">OCU04_006658</name>
</gene>
<dbReference type="OrthoDB" id="1280899at2759"/>
<dbReference type="AlphaFoldDB" id="A0A9X0AK77"/>
<comment type="caution">
    <text evidence="2">The sequence shown here is derived from an EMBL/GenBank/DDBJ whole genome shotgun (WGS) entry which is preliminary data.</text>
</comment>
<evidence type="ECO:0000313" key="3">
    <source>
        <dbReference type="Proteomes" id="UP001152300"/>
    </source>
</evidence>
<feature type="compositionally biased region" description="Low complexity" evidence="1">
    <location>
        <begin position="8"/>
        <end position="33"/>
    </location>
</feature>
<feature type="compositionally biased region" description="Low complexity" evidence="1">
    <location>
        <begin position="69"/>
        <end position="80"/>
    </location>
</feature>
<accession>A0A9X0AK77</accession>
<feature type="region of interest" description="Disordered" evidence="1">
    <location>
        <begin position="1"/>
        <end position="33"/>
    </location>
</feature>
<keyword evidence="3" id="KW-1185">Reference proteome</keyword>
<protein>
    <submittedName>
        <fullName evidence="2">Uncharacterized protein</fullName>
    </submittedName>
</protein>
<reference evidence="2" key="1">
    <citation type="submission" date="2022-11" db="EMBL/GenBank/DDBJ databases">
        <title>Genome Resource of Sclerotinia nivalis Strain SnTB1, a Plant Pathogen Isolated from American Ginseng.</title>
        <authorList>
            <person name="Fan S."/>
        </authorList>
    </citation>
    <scope>NUCLEOTIDE SEQUENCE</scope>
    <source>
        <strain evidence="2">SnTB1</strain>
    </source>
</reference>